<keyword evidence="1" id="KW-0472">Membrane</keyword>
<proteinExistence type="predicted"/>
<gene>
    <name evidence="2" type="ORF">RIF29_25208</name>
</gene>
<dbReference type="EMBL" id="JAYWIO010000005">
    <property type="protein sequence ID" value="KAK7259599.1"/>
    <property type="molecule type" value="Genomic_DNA"/>
</dbReference>
<keyword evidence="1" id="KW-1133">Transmembrane helix</keyword>
<evidence type="ECO:0000256" key="1">
    <source>
        <dbReference type="SAM" id="Phobius"/>
    </source>
</evidence>
<accession>A0AAN9HZK8</accession>
<sequence>MYEIVNKRNGLRAATTVVIAAEPLVTLLLVLFILTHLLLLVLIQKHSNALNAFQLYPTDYNPISALATYDRFPSPDNRTLDLISQMEPTRNFLCLIENQPVRPSGNAAYGANAPTPRRSIGPVDLTLKL</sequence>
<dbReference type="Proteomes" id="UP001372338">
    <property type="component" value="Unassembled WGS sequence"/>
</dbReference>
<keyword evidence="1" id="KW-0812">Transmembrane</keyword>
<name>A0AAN9HZK8_CROPI</name>
<feature type="transmembrane region" description="Helical" evidence="1">
    <location>
        <begin position="24"/>
        <end position="43"/>
    </location>
</feature>
<evidence type="ECO:0000313" key="3">
    <source>
        <dbReference type="Proteomes" id="UP001372338"/>
    </source>
</evidence>
<comment type="caution">
    <text evidence="2">The sequence shown here is derived from an EMBL/GenBank/DDBJ whole genome shotgun (WGS) entry which is preliminary data.</text>
</comment>
<protein>
    <submittedName>
        <fullName evidence="2">Uncharacterized protein</fullName>
    </submittedName>
</protein>
<keyword evidence="3" id="KW-1185">Reference proteome</keyword>
<reference evidence="2 3" key="1">
    <citation type="submission" date="2024-01" db="EMBL/GenBank/DDBJ databases">
        <title>The genomes of 5 underutilized Papilionoideae crops provide insights into root nodulation and disease resistanc.</title>
        <authorList>
            <person name="Yuan L."/>
        </authorList>
    </citation>
    <scope>NUCLEOTIDE SEQUENCE [LARGE SCALE GENOMIC DNA]</scope>
    <source>
        <strain evidence="2">ZHUSHIDOU_FW_LH</strain>
        <tissue evidence="2">Leaf</tissue>
    </source>
</reference>
<evidence type="ECO:0000313" key="2">
    <source>
        <dbReference type="EMBL" id="KAK7259599.1"/>
    </source>
</evidence>
<dbReference type="AlphaFoldDB" id="A0AAN9HZK8"/>
<organism evidence="2 3">
    <name type="scientific">Crotalaria pallida</name>
    <name type="common">Smooth rattlebox</name>
    <name type="synonym">Crotalaria striata</name>
    <dbReference type="NCBI Taxonomy" id="3830"/>
    <lineage>
        <taxon>Eukaryota</taxon>
        <taxon>Viridiplantae</taxon>
        <taxon>Streptophyta</taxon>
        <taxon>Embryophyta</taxon>
        <taxon>Tracheophyta</taxon>
        <taxon>Spermatophyta</taxon>
        <taxon>Magnoliopsida</taxon>
        <taxon>eudicotyledons</taxon>
        <taxon>Gunneridae</taxon>
        <taxon>Pentapetalae</taxon>
        <taxon>rosids</taxon>
        <taxon>fabids</taxon>
        <taxon>Fabales</taxon>
        <taxon>Fabaceae</taxon>
        <taxon>Papilionoideae</taxon>
        <taxon>50 kb inversion clade</taxon>
        <taxon>genistoids sensu lato</taxon>
        <taxon>core genistoids</taxon>
        <taxon>Crotalarieae</taxon>
        <taxon>Crotalaria</taxon>
    </lineage>
</organism>